<keyword evidence="5" id="KW-0233">DNA recombination</keyword>
<dbReference type="InterPro" id="IPR008490">
    <property type="entry name" value="Transposase_InsH_N"/>
</dbReference>
<feature type="region of interest" description="Disordered" evidence="6">
    <location>
        <begin position="161"/>
        <end position="207"/>
    </location>
</feature>
<dbReference type="PANTHER" id="PTHR35604">
    <property type="entry name" value="TRANSPOSASE INSH FOR INSERTION SEQUENCE ELEMENT IS5A-RELATED"/>
    <property type="match status" value="1"/>
</dbReference>
<feature type="domain" description="Transposase IS4-like" evidence="7">
    <location>
        <begin position="204"/>
        <end position="354"/>
    </location>
</feature>
<dbReference type="RefSeq" id="WP_321548550.1">
    <property type="nucleotide sequence ID" value="NZ_JAXIVS010000009.1"/>
</dbReference>
<evidence type="ECO:0000256" key="3">
    <source>
        <dbReference type="ARBA" id="ARBA00022578"/>
    </source>
</evidence>
<comment type="caution">
    <text evidence="9">The sequence shown here is derived from an EMBL/GenBank/DDBJ whole genome shotgun (WGS) entry which is preliminary data.</text>
</comment>
<dbReference type="Pfam" id="PF01609">
    <property type="entry name" value="DDE_Tnp_1"/>
    <property type="match status" value="1"/>
</dbReference>
<keyword evidence="4" id="KW-0238">DNA-binding</keyword>
<comment type="similarity">
    <text evidence="2">Belongs to the transposase 11 family.</text>
</comment>
<evidence type="ECO:0000256" key="2">
    <source>
        <dbReference type="ARBA" id="ARBA00010075"/>
    </source>
</evidence>
<evidence type="ECO:0000256" key="6">
    <source>
        <dbReference type="SAM" id="MobiDB-lite"/>
    </source>
</evidence>
<evidence type="ECO:0000256" key="1">
    <source>
        <dbReference type="ARBA" id="ARBA00003544"/>
    </source>
</evidence>
<feature type="domain" description="Transposase InsH N-terminal" evidence="8">
    <location>
        <begin position="18"/>
        <end position="114"/>
    </location>
</feature>
<dbReference type="InterPro" id="IPR047959">
    <property type="entry name" value="Transpos_IS5"/>
</dbReference>
<evidence type="ECO:0000259" key="7">
    <source>
        <dbReference type="Pfam" id="PF01609"/>
    </source>
</evidence>
<keyword evidence="10" id="KW-1185">Reference proteome</keyword>
<evidence type="ECO:0000313" key="10">
    <source>
        <dbReference type="Proteomes" id="UP001291309"/>
    </source>
</evidence>
<feature type="compositionally biased region" description="Basic and acidic residues" evidence="6">
    <location>
        <begin position="182"/>
        <end position="207"/>
    </location>
</feature>
<organism evidence="9 10">
    <name type="scientific">Hyalangium rubrum</name>
    <dbReference type="NCBI Taxonomy" id="3103134"/>
    <lineage>
        <taxon>Bacteria</taxon>
        <taxon>Pseudomonadati</taxon>
        <taxon>Myxococcota</taxon>
        <taxon>Myxococcia</taxon>
        <taxon>Myxococcales</taxon>
        <taxon>Cystobacterineae</taxon>
        <taxon>Archangiaceae</taxon>
        <taxon>Hyalangium</taxon>
    </lineage>
</organism>
<sequence length="365" mass="40861">MRGDVKKQATMLSLVGPEQRVPRDHPIRRIKHLADTELEKLSPVFTAMYAPMGRPSIPPETLLKACLLIALYSIRSERQFCERLDYDLLFRFFLDMGLEESSFDASTFAKNKERLLEADVARLFFEAVVGRARQEKLMSAEHFTVDGTLIEAWASLKSFKKKDGAGDDEPPDDPSNPTINFHGEKRSNATHESKTDPEARLARKGKGKEAKLSFAGHVLMENRHGLIADVSLSQADGYAEREQALRMVRRQKAAGLALCTLGGDKGYDTADFVQSLRAEGVTPHVAQNITAHRGSNIDGRTVRHPGYAVSQRIRKRVEEIFGWAKTVAGLRKTRYRGQRRVGLQIHFAAAAYNLLRMAKLMPMAA</sequence>
<evidence type="ECO:0000313" key="9">
    <source>
        <dbReference type="EMBL" id="MDY7229830.1"/>
    </source>
</evidence>
<comment type="function">
    <text evidence="1">Involved in the transposition of the insertion sequence IS5.</text>
</comment>
<evidence type="ECO:0000256" key="4">
    <source>
        <dbReference type="ARBA" id="ARBA00023125"/>
    </source>
</evidence>
<dbReference type="InterPro" id="IPR002559">
    <property type="entry name" value="Transposase_11"/>
</dbReference>
<keyword evidence="3" id="KW-0815">Transposition</keyword>
<accession>A0ABU5H942</accession>
<reference evidence="9 10" key="1">
    <citation type="submission" date="2023-12" db="EMBL/GenBank/DDBJ databases">
        <title>the genome sequence of Hyalangium sp. s54d21.</title>
        <authorList>
            <person name="Zhang X."/>
        </authorList>
    </citation>
    <scope>NUCLEOTIDE SEQUENCE [LARGE SCALE GENOMIC DNA]</scope>
    <source>
        <strain evidence="10">s54d21</strain>
    </source>
</reference>
<dbReference type="Pfam" id="PF05598">
    <property type="entry name" value="DUF772"/>
    <property type="match status" value="1"/>
</dbReference>
<evidence type="ECO:0000259" key="8">
    <source>
        <dbReference type="Pfam" id="PF05598"/>
    </source>
</evidence>
<protein>
    <submittedName>
        <fullName evidence="9">IS5 family transposase</fullName>
    </submittedName>
</protein>
<dbReference type="PANTHER" id="PTHR35604:SF2">
    <property type="entry name" value="TRANSPOSASE INSH FOR INSERTION SEQUENCE ELEMENT IS5A-RELATED"/>
    <property type="match status" value="1"/>
</dbReference>
<evidence type="ECO:0000256" key="5">
    <source>
        <dbReference type="ARBA" id="ARBA00023172"/>
    </source>
</evidence>
<dbReference type="Proteomes" id="UP001291309">
    <property type="component" value="Unassembled WGS sequence"/>
</dbReference>
<proteinExistence type="inferred from homology"/>
<gene>
    <name evidence="9" type="ORF">SYV04_25785</name>
</gene>
<dbReference type="NCBIfam" id="NF033581">
    <property type="entry name" value="transpos_IS5_4"/>
    <property type="match status" value="1"/>
</dbReference>
<name>A0ABU5H942_9BACT</name>
<dbReference type="EMBL" id="JAXIVS010000009">
    <property type="protein sequence ID" value="MDY7229830.1"/>
    <property type="molecule type" value="Genomic_DNA"/>
</dbReference>